<proteinExistence type="predicted"/>
<evidence type="ECO:0000313" key="2">
    <source>
        <dbReference type="EMBL" id="KIK96863.1"/>
    </source>
</evidence>
<evidence type="ECO:0000313" key="3">
    <source>
        <dbReference type="Proteomes" id="UP000054538"/>
    </source>
</evidence>
<feature type="non-terminal residue" evidence="2">
    <location>
        <position position="1"/>
    </location>
</feature>
<name>A0A0D0DT39_9AGAM</name>
<accession>A0A0D0DT39</accession>
<dbReference type="InParanoid" id="A0A0D0DT39"/>
<reference evidence="3" key="2">
    <citation type="submission" date="2015-01" db="EMBL/GenBank/DDBJ databases">
        <title>Evolutionary Origins and Diversification of the Mycorrhizal Mutualists.</title>
        <authorList>
            <consortium name="DOE Joint Genome Institute"/>
            <consortium name="Mycorrhizal Genomics Consortium"/>
            <person name="Kohler A."/>
            <person name="Kuo A."/>
            <person name="Nagy L.G."/>
            <person name="Floudas D."/>
            <person name="Copeland A."/>
            <person name="Barry K.W."/>
            <person name="Cichocki N."/>
            <person name="Veneault-Fourrey C."/>
            <person name="LaButti K."/>
            <person name="Lindquist E.A."/>
            <person name="Lipzen A."/>
            <person name="Lundell T."/>
            <person name="Morin E."/>
            <person name="Murat C."/>
            <person name="Riley R."/>
            <person name="Ohm R."/>
            <person name="Sun H."/>
            <person name="Tunlid A."/>
            <person name="Henrissat B."/>
            <person name="Grigoriev I.V."/>
            <person name="Hibbett D.S."/>
            <person name="Martin F."/>
        </authorList>
    </citation>
    <scope>NUCLEOTIDE SEQUENCE [LARGE SCALE GENOMIC DNA]</scope>
    <source>
        <strain evidence="3">Ve08.2h10</strain>
    </source>
</reference>
<gene>
    <name evidence="2" type="ORF">PAXRUDRAFT_769089</name>
</gene>
<reference evidence="2 3" key="1">
    <citation type="submission" date="2014-04" db="EMBL/GenBank/DDBJ databases">
        <authorList>
            <consortium name="DOE Joint Genome Institute"/>
            <person name="Kuo A."/>
            <person name="Kohler A."/>
            <person name="Jargeat P."/>
            <person name="Nagy L.G."/>
            <person name="Floudas D."/>
            <person name="Copeland A."/>
            <person name="Barry K.W."/>
            <person name="Cichocki N."/>
            <person name="Veneault-Fourrey C."/>
            <person name="LaButti K."/>
            <person name="Lindquist E.A."/>
            <person name="Lipzen A."/>
            <person name="Lundell T."/>
            <person name="Morin E."/>
            <person name="Murat C."/>
            <person name="Sun H."/>
            <person name="Tunlid A."/>
            <person name="Henrissat B."/>
            <person name="Grigoriev I.V."/>
            <person name="Hibbett D.S."/>
            <person name="Martin F."/>
            <person name="Nordberg H.P."/>
            <person name="Cantor M.N."/>
            <person name="Hua S.X."/>
        </authorList>
    </citation>
    <scope>NUCLEOTIDE SEQUENCE [LARGE SCALE GENOMIC DNA]</scope>
    <source>
        <strain evidence="2 3">Ve08.2h10</strain>
    </source>
</reference>
<feature type="region of interest" description="Disordered" evidence="1">
    <location>
        <begin position="35"/>
        <end position="93"/>
    </location>
</feature>
<organism evidence="2 3">
    <name type="scientific">Paxillus rubicundulus Ve08.2h10</name>
    <dbReference type="NCBI Taxonomy" id="930991"/>
    <lineage>
        <taxon>Eukaryota</taxon>
        <taxon>Fungi</taxon>
        <taxon>Dikarya</taxon>
        <taxon>Basidiomycota</taxon>
        <taxon>Agaricomycotina</taxon>
        <taxon>Agaricomycetes</taxon>
        <taxon>Agaricomycetidae</taxon>
        <taxon>Boletales</taxon>
        <taxon>Paxilineae</taxon>
        <taxon>Paxillaceae</taxon>
        <taxon>Paxillus</taxon>
    </lineage>
</organism>
<keyword evidence="3" id="KW-1185">Reference proteome</keyword>
<protein>
    <submittedName>
        <fullName evidence="2">Uncharacterized protein</fullName>
    </submittedName>
</protein>
<evidence type="ECO:0000256" key="1">
    <source>
        <dbReference type="SAM" id="MobiDB-lite"/>
    </source>
</evidence>
<feature type="compositionally biased region" description="Basic and acidic residues" evidence="1">
    <location>
        <begin position="35"/>
        <end position="69"/>
    </location>
</feature>
<dbReference type="EMBL" id="KN824964">
    <property type="protein sequence ID" value="KIK96863.1"/>
    <property type="molecule type" value="Genomic_DNA"/>
</dbReference>
<dbReference type="HOGENOM" id="CLU_2050374_0_0_1"/>
<dbReference type="Proteomes" id="UP000054538">
    <property type="component" value="Unassembled WGS sequence"/>
</dbReference>
<dbReference type="AlphaFoldDB" id="A0A0D0DT39"/>
<sequence>MLSSSEEFYPLQLRCEEEQCCKEAEENIWWAAEEKAQREAQKKAEEEAQKKVEEEAKRIADEEARKKQAEEEEANREEESGVRPSSAPRILRPRCPTGVAQRCWLPCAPAVSRERRGDLK</sequence>